<gene>
    <name evidence="1" type="ORF">HAX54_030289</name>
</gene>
<feature type="non-terminal residue" evidence="1">
    <location>
        <position position="122"/>
    </location>
</feature>
<name>A0ABS8VAB7_DATST</name>
<keyword evidence="2" id="KW-1185">Reference proteome</keyword>
<protein>
    <submittedName>
        <fullName evidence="1">Uncharacterized protein</fullName>
    </submittedName>
</protein>
<sequence>MVPVVKATLSLYVPIGRLLGFLRDRLTRVRLDRTRKTFQSGKIVFLTDFSKYYAAFSLLDIPCLVTKNLPRLTTFRLPTLEKRFQGLAARDSNGASSSTIGVLMEEKDGVVMMRKKSFQEEK</sequence>
<evidence type="ECO:0000313" key="2">
    <source>
        <dbReference type="Proteomes" id="UP000823775"/>
    </source>
</evidence>
<dbReference type="EMBL" id="JACEIK010003789">
    <property type="protein sequence ID" value="MCD9643135.1"/>
    <property type="molecule type" value="Genomic_DNA"/>
</dbReference>
<organism evidence="1 2">
    <name type="scientific">Datura stramonium</name>
    <name type="common">Jimsonweed</name>
    <name type="synonym">Common thornapple</name>
    <dbReference type="NCBI Taxonomy" id="4076"/>
    <lineage>
        <taxon>Eukaryota</taxon>
        <taxon>Viridiplantae</taxon>
        <taxon>Streptophyta</taxon>
        <taxon>Embryophyta</taxon>
        <taxon>Tracheophyta</taxon>
        <taxon>Spermatophyta</taxon>
        <taxon>Magnoliopsida</taxon>
        <taxon>eudicotyledons</taxon>
        <taxon>Gunneridae</taxon>
        <taxon>Pentapetalae</taxon>
        <taxon>asterids</taxon>
        <taxon>lamiids</taxon>
        <taxon>Solanales</taxon>
        <taxon>Solanaceae</taxon>
        <taxon>Solanoideae</taxon>
        <taxon>Datureae</taxon>
        <taxon>Datura</taxon>
    </lineage>
</organism>
<evidence type="ECO:0000313" key="1">
    <source>
        <dbReference type="EMBL" id="MCD9643135.1"/>
    </source>
</evidence>
<dbReference type="Proteomes" id="UP000823775">
    <property type="component" value="Unassembled WGS sequence"/>
</dbReference>
<reference evidence="1 2" key="1">
    <citation type="journal article" date="2021" name="BMC Genomics">
        <title>Datura genome reveals duplications of psychoactive alkaloid biosynthetic genes and high mutation rate following tissue culture.</title>
        <authorList>
            <person name="Rajewski A."/>
            <person name="Carter-House D."/>
            <person name="Stajich J."/>
            <person name="Litt A."/>
        </authorList>
    </citation>
    <scope>NUCLEOTIDE SEQUENCE [LARGE SCALE GENOMIC DNA]</scope>
    <source>
        <strain evidence="1">AR-01</strain>
    </source>
</reference>
<comment type="caution">
    <text evidence="1">The sequence shown here is derived from an EMBL/GenBank/DDBJ whole genome shotgun (WGS) entry which is preliminary data.</text>
</comment>
<accession>A0ABS8VAB7</accession>
<proteinExistence type="predicted"/>